<evidence type="ECO:0000313" key="2">
    <source>
        <dbReference type="EMBL" id="OAN16204.1"/>
    </source>
</evidence>
<dbReference type="InterPro" id="IPR036249">
    <property type="entry name" value="Thioredoxin-like_sf"/>
</dbReference>
<reference evidence="2 3" key="1">
    <citation type="submission" date="2016-03" db="EMBL/GenBank/DDBJ databases">
        <authorList>
            <person name="Cho S.-Y."/>
            <person name="Lim S."/>
            <person name="Kim H."/>
            <person name="Soh E.H."/>
            <person name="Moon J.S."/>
        </authorList>
    </citation>
    <scope>NUCLEOTIDE SEQUENCE [LARGE SCALE GENOMIC DNA]</scope>
    <source>
        <strain evidence="2 3">KCTC 3810</strain>
    </source>
</reference>
<dbReference type="EMBL" id="LVVL01000001">
    <property type="protein sequence ID" value="OAN16204.1"/>
    <property type="molecule type" value="Genomic_DNA"/>
</dbReference>
<gene>
    <name evidence="2" type="ORF">A3783_09855</name>
</gene>
<evidence type="ECO:0000259" key="1">
    <source>
        <dbReference type="Pfam" id="PF01323"/>
    </source>
</evidence>
<dbReference type="CDD" id="cd03024">
    <property type="entry name" value="DsbA_FrnE"/>
    <property type="match status" value="1"/>
</dbReference>
<organism evidence="2 3">
    <name type="scientific">Exiguobacterium undae</name>
    <dbReference type="NCBI Taxonomy" id="169177"/>
    <lineage>
        <taxon>Bacteria</taxon>
        <taxon>Bacillati</taxon>
        <taxon>Bacillota</taxon>
        <taxon>Bacilli</taxon>
        <taxon>Bacillales</taxon>
        <taxon>Bacillales Family XII. Incertae Sedis</taxon>
        <taxon>Exiguobacterium</taxon>
    </lineage>
</organism>
<dbReference type="Gene3D" id="3.40.30.10">
    <property type="entry name" value="Glutaredoxin"/>
    <property type="match status" value="1"/>
</dbReference>
<protein>
    <submittedName>
        <fullName evidence="2">Disulfide bond formation protein DsbA</fullName>
    </submittedName>
</protein>
<name>A0ABX2VD79_9BACL</name>
<feature type="domain" description="DSBA-like thioredoxin" evidence="1">
    <location>
        <begin position="3"/>
        <end position="203"/>
    </location>
</feature>
<keyword evidence="3" id="KW-1185">Reference proteome</keyword>
<dbReference type="InterPro" id="IPR001853">
    <property type="entry name" value="DSBA-like_thioredoxin_dom"/>
</dbReference>
<dbReference type="Pfam" id="PF01323">
    <property type="entry name" value="DSBA"/>
    <property type="match status" value="1"/>
</dbReference>
<accession>A0ABX2VD79</accession>
<dbReference type="SUPFAM" id="SSF52833">
    <property type="entry name" value="Thioredoxin-like"/>
    <property type="match status" value="1"/>
</dbReference>
<evidence type="ECO:0000313" key="3">
    <source>
        <dbReference type="Proteomes" id="UP000078447"/>
    </source>
</evidence>
<dbReference type="PANTHER" id="PTHR13887">
    <property type="entry name" value="GLUTATHIONE S-TRANSFERASE KAPPA"/>
    <property type="match status" value="1"/>
</dbReference>
<dbReference type="PANTHER" id="PTHR13887:SF41">
    <property type="entry name" value="THIOREDOXIN SUPERFAMILY PROTEIN"/>
    <property type="match status" value="1"/>
</dbReference>
<dbReference type="RefSeq" id="WP_026833729.1">
    <property type="nucleotide sequence ID" value="NZ_CP085018.1"/>
</dbReference>
<sequence length="227" mass="25007">MKVEVWSDYACPFCYIGKKRLEKAIEANGATNVEVEFKSFELDPAAPETPTMGLYEILAAKYGTSVEQARSMSQGVVDSAKTDGLAYEMDRVIPANTFKAHRLTQLAKKHDKMDEVSEGLFQAYFMNGENLNDDSILTRIATEAGLETATVEAFLASDESSDEVRQEEDMARELGVTGVPFFVFDRKYAISGAQPVEAFSQVLERVQQEQKVEIVAEGDACGVDGCN</sequence>
<comment type="caution">
    <text evidence="2">The sequence shown here is derived from an EMBL/GenBank/DDBJ whole genome shotgun (WGS) entry which is preliminary data.</text>
</comment>
<dbReference type="Proteomes" id="UP000078447">
    <property type="component" value="Unassembled WGS sequence"/>
</dbReference>
<proteinExistence type="predicted"/>